<dbReference type="PANTHER" id="PTHR43829:SF24">
    <property type="entry name" value="MIP AQUAPORIN (EUROFUNG)"/>
    <property type="match status" value="1"/>
</dbReference>
<dbReference type="GO" id="GO:0015250">
    <property type="term" value="F:water channel activity"/>
    <property type="evidence" value="ECO:0007669"/>
    <property type="project" value="TreeGrafter"/>
</dbReference>
<keyword evidence="6 9" id="KW-0472">Membrane</keyword>
<feature type="region of interest" description="Disordered" evidence="8">
    <location>
        <begin position="93"/>
        <end position="139"/>
    </location>
</feature>
<dbReference type="AlphaFoldDB" id="A0A2B7WKB8"/>
<evidence type="ECO:0000256" key="2">
    <source>
        <dbReference type="ARBA" id="ARBA00006175"/>
    </source>
</evidence>
<feature type="compositionally biased region" description="Polar residues" evidence="8">
    <location>
        <begin position="11"/>
        <end position="26"/>
    </location>
</feature>
<evidence type="ECO:0000313" key="11">
    <source>
        <dbReference type="Proteomes" id="UP000223968"/>
    </source>
</evidence>
<evidence type="ECO:0000256" key="9">
    <source>
        <dbReference type="SAM" id="Phobius"/>
    </source>
</evidence>
<dbReference type="Gene3D" id="1.20.1080.10">
    <property type="entry name" value="Glycerol uptake facilitator protein"/>
    <property type="match status" value="1"/>
</dbReference>
<feature type="compositionally biased region" description="Basic and acidic residues" evidence="8">
    <location>
        <begin position="127"/>
        <end position="139"/>
    </location>
</feature>
<proteinExistence type="inferred from homology"/>
<feature type="transmembrane region" description="Helical" evidence="9">
    <location>
        <begin position="192"/>
        <end position="215"/>
    </location>
</feature>
<keyword evidence="5 9" id="KW-1133">Transmembrane helix</keyword>
<dbReference type="SUPFAM" id="SSF81338">
    <property type="entry name" value="Aquaporin-like"/>
    <property type="match status" value="1"/>
</dbReference>
<protein>
    <recommendedName>
        <fullName evidence="12">Aquaporin</fullName>
    </recommendedName>
</protein>
<sequence length="448" mass="49201">MAGSKGKPNDDQSPASNQSDETLQETANDEAMEQTPRQYSLAGNVQSASNKNDTYLHPDYMQYNPQYSQQKDEPVWSLAQPLPRVVRPGMRMGDEKEENQARQDQQEATRPQPPPASQEPPAENPPEEEKPPESKVAEPNKDGFLNLWNKYRYYVRQELAEWLGATVAFTLGLCATLSTFTSQKEAGNFPSLAAAWGLSFMTGIYLAGGVSGGHLNPAITVSMSVWRGFPARRCVTYIAIQILASIAAGGIAYGLYRDAIFNSAMMSNMPVNESPAKEAMVTTPKPFANPATSFFSEFVGTAVLVGAILALGDDTNAPPGAGMQAFILGLLITLLILALGYNSGGCFNGARDFGPRLVVLMAGWGGQLFRENNAWWIWGPWCADILGGLFGGFVYDFLIFTGGESPLNYPPRRRKRAVLIKHKKMRSRLPFKRKKVDDLEQAVRNTEQ</sequence>
<feature type="compositionally biased region" description="Basic and acidic residues" evidence="8">
    <location>
        <begin position="93"/>
        <end position="107"/>
    </location>
</feature>
<dbReference type="PANTHER" id="PTHR43829">
    <property type="entry name" value="AQUAPORIN OR AQUAGLYCEROPORIN RELATED"/>
    <property type="match status" value="1"/>
</dbReference>
<evidence type="ECO:0000256" key="8">
    <source>
        <dbReference type="SAM" id="MobiDB-lite"/>
    </source>
</evidence>
<evidence type="ECO:0000256" key="7">
    <source>
        <dbReference type="RuleBase" id="RU000477"/>
    </source>
</evidence>
<dbReference type="InterPro" id="IPR023271">
    <property type="entry name" value="Aquaporin-like"/>
</dbReference>
<evidence type="ECO:0000256" key="3">
    <source>
        <dbReference type="ARBA" id="ARBA00022448"/>
    </source>
</evidence>
<dbReference type="PROSITE" id="PS00221">
    <property type="entry name" value="MIP"/>
    <property type="match status" value="1"/>
</dbReference>
<evidence type="ECO:0000256" key="1">
    <source>
        <dbReference type="ARBA" id="ARBA00004141"/>
    </source>
</evidence>
<feature type="transmembrane region" description="Helical" evidence="9">
    <location>
        <begin position="162"/>
        <end position="180"/>
    </location>
</feature>
<dbReference type="Proteomes" id="UP000223968">
    <property type="component" value="Unassembled WGS sequence"/>
</dbReference>
<dbReference type="Pfam" id="PF00230">
    <property type="entry name" value="MIP"/>
    <property type="match status" value="1"/>
</dbReference>
<dbReference type="InterPro" id="IPR050363">
    <property type="entry name" value="MIP/Aquaporin"/>
</dbReference>
<evidence type="ECO:0000256" key="4">
    <source>
        <dbReference type="ARBA" id="ARBA00022692"/>
    </source>
</evidence>
<evidence type="ECO:0000313" key="10">
    <source>
        <dbReference type="EMBL" id="PGG97072.1"/>
    </source>
</evidence>
<dbReference type="InterPro" id="IPR022357">
    <property type="entry name" value="MIP_CS"/>
</dbReference>
<dbReference type="EMBL" id="PDNB01000258">
    <property type="protein sequence ID" value="PGG97072.1"/>
    <property type="molecule type" value="Genomic_DNA"/>
</dbReference>
<feature type="transmembrane region" description="Helical" evidence="9">
    <location>
        <begin position="294"/>
        <end position="311"/>
    </location>
</feature>
<evidence type="ECO:0000256" key="6">
    <source>
        <dbReference type="ARBA" id="ARBA00023136"/>
    </source>
</evidence>
<dbReference type="InterPro" id="IPR000425">
    <property type="entry name" value="MIP"/>
</dbReference>
<dbReference type="GO" id="GO:0015254">
    <property type="term" value="F:glycerol channel activity"/>
    <property type="evidence" value="ECO:0007669"/>
    <property type="project" value="TreeGrafter"/>
</dbReference>
<feature type="transmembrane region" description="Helical" evidence="9">
    <location>
        <begin position="323"/>
        <end position="341"/>
    </location>
</feature>
<evidence type="ECO:0000256" key="5">
    <source>
        <dbReference type="ARBA" id="ARBA00022989"/>
    </source>
</evidence>
<dbReference type="OrthoDB" id="3222at2759"/>
<feature type="compositionally biased region" description="Polar residues" evidence="8">
    <location>
        <begin position="35"/>
        <end position="53"/>
    </location>
</feature>
<evidence type="ECO:0008006" key="12">
    <source>
        <dbReference type="Google" id="ProtNLM"/>
    </source>
</evidence>
<reference evidence="10 11" key="1">
    <citation type="submission" date="2017-10" db="EMBL/GenBank/DDBJ databases">
        <title>Comparative genomics in systemic dimorphic fungi from Ajellomycetaceae.</title>
        <authorList>
            <person name="Munoz J.F."/>
            <person name="Mcewen J.G."/>
            <person name="Clay O.K."/>
            <person name="Cuomo C.A."/>
        </authorList>
    </citation>
    <scope>NUCLEOTIDE SEQUENCE [LARGE SCALE GENOMIC DNA]</scope>
    <source>
        <strain evidence="10 11">UAMH5409</strain>
    </source>
</reference>
<feature type="transmembrane region" description="Helical" evidence="9">
    <location>
        <begin position="235"/>
        <end position="256"/>
    </location>
</feature>
<feature type="compositionally biased region" description="Pro residues" evidence="8">
    <location>
        <begin position="111"/>
        <end position="124"/>
    </location>
</feature>
<dbReference type="GO" id="GO:0005886">
    <property type="term" value="C:plasma membrane"/>
    <property type="evidence" value="ECO:0007669"/>
    <property type="project" value="TreeGrafter"/>
</dbReference>
<comment type="caution">
    <text evidence="10">The sequence shown here is derived from an EMBL/GenBank/DDBJ whole genome shotgun (WGS) entry which is preliminary data.</text>
</comment>
<comment type="similarity">
    <text evidence="2 7">Belongs to the MIP/aquaporin (TC 1.A.8) family.</text>
</comment>
<dbReference type="STRING" id="1447875.A0A2B7WKB8"/>
<gene>
    <name evidence="10" type="ORF">AJ79_09345</name>
</gene>
<name>A0A2B7WKB8_9EURO</name>
<comment type="subcellular location">
    <subcellularLocation>
        <location evidence="1">Membrane</location>
        <topology evidence="1">Multi-pass membrane protein</topology>
    </subcellularLocation>
</comment>
<keyword evidence="11" id="KW-1185">Reference proteome</keyword>
<accession>A0A2B7WKB8</accession>
<keyword evidence="3 7" id="KW-0813">Transport</keyword>
<keyword evidence="4 7" id="KW-0812">Transmembrane</keyword>
<feature type="transmembrane region" description="Helical" evidence="9">
    <location>
        <begin position="375"/>
        <end position="398"/>
    </location>
</feature>
<organism evidence="10 11">
    <name type="scientific">Helicocarpus griseus UAMH5409</name>
    <dbReference type="NCBI Taxonomy" id="1447875"/>
    <lineage>
        <taxon>Eukaryota</taxon>
        <taxon>Fungi</taxon>
        <taxon>Dikarya</taxon>
        <taxon>Ascomycota</taxon>
        <taxon>Pezizomycotina</taxon>
        <taxon>Eurotiomycetes</taxon>
        <taxon>Eurotiomycetidae</taxon>
        <taxon>Onygenales</taxon>
        <taxon>Ajellomycetaceae</taxon>
        <taxon>Helicocarpus</taxon>
    </lineage>
</organism>
<dbReference type="PRINTS" id="PR00783">
    <property type="entry name" value="MINTRINSICP"/>
</dbReference>
<feature type="region of interest" description="Disordered" evidence="8">
    <location>
        <begin position="1"/>
        <end position="76"/>
    </location>
</feature>